<gene>
    <name evidence="2" type="ORF">LOC71_04670</name>
</gene>
<dbReference type="InterPro" id="IPR007712">
    <property type="entry name" value="RelE/ParE_toxin"/>
</dbReference>
<evidence type="ECO:0000256" key="1">
    <source>
        <dbReference type="ARBA" id="ARBA00022649"/>
    </source>
</evidence>
<sequence>MAKLIIATSAQQHLSDIHDYIARDTPIAAANWVEKIEEKSKLIAATPKFEE</sequence>
<evidence type="ECO:0000313" key="2">
    <source>
        <dbReference type="EMBL" id="MCC9641556.1"/>
    </source>
</evidence>
<dbReference type="Pfam" id="PF05016">
    <property type="entry name" value="ParE_toxin"/>
    <property type="match status" value="1"/>
</dbReference>
<dbReference type="Proteomes" id="UP001430306">
    <property type="component" value="Unassembled WGS sequence"/>
</dbReference>
<name>A0ABS8NDC5_9BACT</name>
<evidence type="ECO:0000313" key="3">
    <source>
        <dbReference type="Proteomes" id="UP001430306"/>
    </source>
</evidence>
<keyword evidence="3" id="KW-1185">Reference proteome</keyword>
<dbReference type="EMBL" id="JAJKFW010000006">
    <property type="protein sequence ID" value="MCC9641556.1"/>
    <property type="molecule type" value="Genomic_DNA"/>
</dbReference>
<accession>A0ABS8NDC5</accession>
<keyword evidence="1" id="KW-1277">Toxin-antitoxin system</keyword>
<dbReference type="InterPro" id="IPR035093">
    <property type="entry name" value="RelE/ParE_toxin_dom_sf"/>
</dbReference>
<reference evidence="2" key="1">
    <citation type="submission" date="2021-11" db="EMBL/GenBank/DDBJ databases">
        <title>Genome sequence.</title>
        <authorList>
            <person name="Sun Q."/>
        </authorList>
    </citation>
    <scope>NUCLEOTIDE SEQUENCE</scope>
    <source>
        <strain evidence="2">JC740</strain>
    </source>
</reference>
<organism evidence="2 3">
    <name type="scientific">Rhodopirellula halodulae</name>
    <dbReference type="NCBI Taxonomy" id="2894198"/>
    <lineage>
        <taxon>Bacteria</taxon>
        <taxon>Pseudomonadati</taxon>
        <taxon>Planctomycetota</taxon>
        <taxon>Planctomycetia</taxon>
        <taxon>Pirellulales</taxon>
        <taxon>Pirellulaceae</taxon>
        <taxon>Rhodopirellula</taxon>
    </lineage>
</organism>
<dbReference type="RefSeq" id="WP_230271762.1">
    <property type="nucleotide sequence ID" value="NZ_JAJKFW010000006.1"/>
</dbReference>
<comment type="caution">
    <text evidence="2">The sequence shown here is derived from an EMBL/GenBank/DDBJ whole genome shotgun (WGS) entry which is preliminary data.</text>
</comment>
<dbReference type="Gene3D" id="3.30.2310.20">
    <property type="entry name" value="RelE-like"/>
    <property type="match status" value="1"/>
</dbReference>
<protein>
    <submittedName>
        <fullName evidence="2">Type II toxin-antitoxin system RelE/ParE family toxin</fullName>
    </submittedName>
</protein>
<proteinExistence type="predicted"/>